<dbReference type="Gramene" id="KQL25331">
    <property type="protein sequence ID" value="KQL25331"/>
    <property type="gene ID" value="SETIT_032181mg"/>
</dbReference>
<evidence type="ECO:0000313" key="2">
    <source>
        <dbReference type="EnsemblPlants" id="KQL25331"/>
    </source>
</evidence>
<evidence type="ECO:0000256" key="1">
    <source>
        <dbReference type="SAM" id="MobiDB-lite"/>
    </source>
</evidence>
<organism evidence="2 3">
    <name type="scientific">Setaria italica</name>
    <name type="common">Foxtail millet</name>
    <name type="synonym">Panicum italicum</name>
    <dbReference type="NCBI Taxonomy" id="4555"/>
    <lineage>
        <taxon>Eukaryota</taxon>
        <taxon>Viridiplantae</taxon>
        <taxon>Streptophyta</taxon>
        <taxon>Embryophyta</taxon>
        <taxon>Tracheophyta</taxon>
        <taxon>Spermatophyta</taxon>
        <taxon>Magnoliopsida</taxon>
        <taxon>Liliopsida</taxon>
        <taxon>Poales</taxon>
        <taxon>Poaceae</taxon>
        <taxon>PACMAD clade</taxon>
        <taxon>Panicoideae</taxon>
        <taxon>Panicodae</taxon>
        <taxon>Paniceae</taxon>
        <taxon>Cenchrinae</taxon>
        <taxon>Setaria</taxon>
    </lineage>
</organism>
<evidence type="ECO:0000313" key="3">
    <source>
        <dbReference type="Proteomes" id="UP000004995"/>
    </source>
</evidence>
<feature type="region of interest" description="Disordered" evidence="1">
    <location>
        <begin position="1"/>
        <end position="34"/>
    </location>
</feature>
<protein>
    <submittedName>
        <fullName evidence="2">Uncharacterized protein</fullName>
    </submittedName>
</protein>
<dbReference type="InParanoid" id="K3ZZZ6"/>
<keyword evidence="3" id="KW-1185">Reference proteome</keyword>
<reference evidence="3" key="1">
    <citation type="journal article" date="2012" name="Nat. Biotechnol.">
        <title>Reference genome sequence of the model plant Setaria.</title>
        <authorList>
            <person name="Bennetzen J.L."/>
            <person name="Schmutz J."/>
            <person name="Wang H."/>
            <person name="Percifield R."/>
            <person name="Hawkins J."/>
            <person name="Pontaroli A.C."/>
            <person name="Estep M."/>
            <person name="Feng L."/>
            <person name="Vaughn J.N."/>
            <person name="Grimwood J."/>
            <person name="Jenkins J."/>
            <person name="Barry K."/>
            <person name="Lindquist E."/>
            <person name="Hellsten U."/>
            <person name="Deshpande S."/>
            <person name="Wang X."/>
            <person name="Wu X."/>
            <person name="Mitros T."/>
            <person name="Triplett J."/>
            <person name="Yang X."/>
            <person name="Ye C.Y."/>
            <person name="Mauro-Herrera M."/>
            <person name="Wang L."/>
            <person name="Li P."/>
            <person name="Sharma M."/>
            <person name="Sharma R."/>
            <person name="Ronald P.C."/>
            <person name="Panaud O."/>
            <person name="Kellogg E.A."/>
            <person name="Brutnell T.P."/>
            <person name="Doust A.N."/>
            <person name="Tuskan G.A."/>
            <person name="Rokhsar D."/>
            <person name="Devos K.M."/>
        </authorList>
    </citation>
    <scope>NUCLEOTIDE SEQUENCE [LARGE SCALE GENOMIC DNA]</scope>
    <source>
        <strain evidence="3">cv. Yugu1</strain>
    </source>
</reference>
<dbReference type="HOGENOM" id="CLU_2946044_0_0_1"/>
<dbReference type="EMBL" id="AGNK02001193">
    <property type="status" value="NOT_ANNOTATED_CDS"/>
    <property type="molecule type" value="Genomic_DNA"/>
</dbReference>
<dbReference type="AlphaFoldDB" id="K3ZZZ6"/>
<feature type="compositionally biased region" description="Polar residues" evidence="1">
    <location>
        <begin position="7"/>
        <end position="18"/>
    </location>
</feature>
<dbReference type="Proteomes" id="UP000004995">
    <property type="component" value="Unassembled WGS sequence"/>
</dbReference>
<name>K3ZZZ6_SETIT</name>
<reference evidence="2" key="2">
    <citation type="submission" date="2018-08" db="UniProtKB">
        <authorList>
            <consortium name="EnsemblPlants"/>
        </authorList>
    </citation>
    <scope>IDENTIFICATION</scope>
    <source>
        <strain evidence="2">Yugu1</strain>
    </source>
</reference>
<dbReference type="EnsemblPlants" id="KQL25331">
    <property type="protein sequence ID" value="KQL25331"/>
    <property type="gene ID" value="SETIT_032181mg"/>
</dbReference>
<accession>K3ZZZ6</accession>
<sequence length="60" mass="6482">MAHIMTPLSTAQNPNITLRTAPKSPTLKNSSNLSLGAKCDTRSAVTGHPELALRWEWGLP</sequence>
<proteinExistence type="predicted"/>